<proteinExistence type="predicted"/>
<sequence length="71" mass="8107">MKPNETKSLKVCYLKPMMEILLVDHCPLMDNSPIEGDHENSNIGTGPEPLDAKPVPLFELDTVNLWDKWEE</sequence>
<dbReference type="EMBL" id="JRNJ01000106">
    <property type="protein sequence ID" value="KGF24481.1"/>
    <property type="molecule type" value="Genomic_DNA"/>
</dbReference>
<evidence type="ECO:0000256" key="1">
    <source>
        <dbReference type="SAM" id="MobiDB-lite"/>
    </source>
</evidence>
<evidence type="ECO:0000313" key="3">
    <source>
        <dbReference type="Proteomes" id="UP000029533"/>
    </source>
</evidence>
<evidence type="ECO:0000313" key="2">
    <source>
        <dbReference type="EMBL" id="KGF24481.1"/>
    </source>
</evidence>
<dbReference type="AlphaFoldDB" id="A0AAW3FDC2"/>
<feature type="region of interest" description="Disordered" evidence="1">
    <location>
        <begin position="33"/>
        <end position="54"/>
    </location>
</feature>
<comment type="caution">
    <text evidence="2">The sequence shown here is derived from an EMBL/GenBank/DDBJ whole genome shotgun (WGS) entry which is preliminary data.</text>
</comment>
<reference evidence="2 3" key="1">
    <citation type="submission" date="2014-07" db="EMBL/GenBank/DDBJ databases">
        <authorList>
            <person name="McCorrison J."/>
            <person name="Sanka R."/>
            <person name="Torralba M."/>
            <person name="Gillis M."/>
            <person name="Haft D.H."/>
            <person name="Methe B."/>
            <person name="Sutton G."/>
            <person name="Nelson K.E."/>
        </authorList>
    </citation>
    <scope>NUCLEOTIDE SEQUENCE [LARGE SCALE GENOMIC DNA]</scope>
    <source>
        <strain evidence="2 3">DNF00424</strain>
    </source>
</reference>
<protein>
    <submittedName>
        <fullName evidence="2">Uncharacterized protein</fullName>
    </submittedName>
</protein>
<accession>A0AAW3FDC2</accession>
<dbReference type="Proteomes" id="UP000029533">
    <property type="component" value="Unassembled WGS sequence"/>
</dbReference>
<gene>
    <name evidence="2" type="ORF">HMPREF2132_12300</name>
</gene>
<name>A0AAW3FDC2_9BACT</name>
<organism evidence="2 3">
    <name type="scientific">Prevotella histicola JCM 15637 = DNF00424</name>
    <dbReference type="NCBI Taxonomy" id="1236504"/>
    <lineage>
        <taxon>Bacteria</taxon>
        <taxon>Pseudomonadati</taxon>
        <taxon>Bacteroidota</taxon>
        <taxon>Bacteroidia</taxon>
        <taxon>Bacteroidales</taxon>
        <taxon>Prevotellaceae</taxon>
        <taxon>Prevotella</taxon>
    </lineage>
</organism>